<keyword evidence="2" id="KW-0238">DNA-binding</keyword>
<feature type="compositionally biased region" description="Basic residues" evidence="5">
    <location>
        <begin position="66"/>
        <end position="79"/>
    </location>
</feature>
<proteinExistence type="predicted"/>
<reference evidence="7 8" key="1">
    <citation type="journal article" date="2023" name="Hortic Res">
        <title>Pangenome of water caltrop reveals structural variations and asymmetric subgenome divergence after allopolyploidization.</title>
        <authorList>
            <person name="Zhang X."/>
            <person name="Chen Y."/>
            <person name="Wang L."/>
            <person name="Yuan Y."/>
            <person name="Fang M."/>
            <person name="Shi L."/>
            <person name="Lu R."/>
            <person name="Comes H.P."/>
            <person name="Ma Y."/>
            <person name="Chen Y."/>
            <person name="Huang G."/>
            <person name="Zhou Y."/>
            <person name="Zheng Z."/>
            <person name="Qiu Y."/>
        </authorList>
    </citation>
    <scope>NUCLEOTIDE SEQUENCE [LARGE SCALE GENOMIC DNA]</scope>
    <source>
        <strain evidence="7">F231</strain>
    </source>
</reference>
<name>A0AAN7LQD4_TRANT</name>
<feature type="compositionally biased region" description="Polar residues" evidence="5">
    <location>
        <begin position="270"/>
        <end position="279"/>
    </location>
</feature>
<dbReference type="PROSITE" id="PS51742">
    <property type="entry name" value="PPC"/>
    <property type="match status" value="1"/>
</dbReference>
<keyword evidence="3" id="KW-0804">Transcription</keyword>
<dbReference type="AlphaFoldDB" id="A0AAN7LQD4"/>
<evidence type="ECO:0000256" key="1">
    <source>
        <dbReference type="ARBA" id="ARBA00023015"/>
    </source>
</evidence>
<dbReference type="PANTHER" id="PTHR31100:SF63">
    <property type="entry name" value="AT-HOOK MOTIF NUCLEAR-LOCALIZED PROTEIN"/>
    <property type="match status" value="1"/>
</dbReference>
<dbReference type="GO" id="GO:0005634">
    <property type="term" value="C:nucleus"/>
    <property type="evidence" value="ECO:0007669"/>
    <property type="project" value="TreeGrafter"/>
</dbReference>
<evidence type="ECO:0000259" key="6">
    <source>
        <dbReference type="PROSITE" id="PS51742"/>
    </source>
</evidence>
<comment type="caution">
    <text evidence="7">The sequence shown here is derived from an EMBL/GenBank/DDBJ whole genome shotgun (WGS) entry which is preliminary data.</text>
</comment>
<dbReference type="GO" id="GO:0003700">
    <property type="term" value="F:DNA-binding transcription factor activity"/>
    <property type="evidence" value="ECO:0007669"/>
    <property type="project" value="TreeGrafter"/>
</dbReference>
<feature type="domain" description="PPC" evidence="6">
    <location>
        <begin position="90"/>
        <end position="244"/>
    </location>
</feature>
<evidence type="ECO:0000256" key="3">
    <source>
        <dbReference type="ARBA" id="ARBA00023163"/>
    </source>
</evidence>
<feature type="region of interest" description="Disordered" evidence="5">
    <location>
        <begin position="1"/>
        <end position="88"/>
    </location>
</feature>
<evidence type="ECO:0000313" key="8">
    <source>
        <dbReference type="Proteomes" id="UP001346149"/>
    </source>
</evidence>
<evidence type="ECO:0000256" key="5">
    <source>
        <dbReference type="SAM" id="MobiDB-lite"/>
    </source>
</evidence>
<keyword evidence="8" id="KW-1185">Reference proteome</keyword>
<dbReference type="PANTHER" id="PTHR31100">
    <property type="entry name" value="AT-HOOK MOTIF NUCLEAR-LOCALIZED PROTEIN 15"/>
    <property type="match status" value="1"/>
</dbReference>
<evidence type="ECO:0000256" key="2">
    <source>
        <dbReference type="ARBA" id="ARBA00023125"/>
    </source>
</evidence>
<dbReference type="EMBL" id="JAXQNO010000013">
    <property type="protein sequence ID" value="KAK4785813.1"/>
    <property type="molecule type" value="Genomic_DNA"/>
</dbReference>
<protein>
    <recommendedName>
        <fullName evidence="6">PPC domain-containing protein</fullName>
    </recommendedName>
</protein>
<dbReference type="Gene3D" id="3.30.1330.80">
    <property type="entry name" value="Hypothetical protein, similar to alpha- acetolactate decarboxylase, domain 2"/>
    <property type="match status" value="1"/>
</dbReference>
<keyword evidence="4" id="KW-0539">Nucleus</keyword>
<evidence type="ECO:0000313" key="7">
    <source>
        <dbReference type="EMBL" id="KAK4785813.1"/>
    </source>
</evidence>
<evidence type="ECO:0000256" key="4">
    <source>
        <dbReference type="ARBA" id="ARBA00023242"/>
    </source>
</evidence>
<dbReference type="InterPro" id="IPR005175">
    <property type="entry name" value="PPC_dom"/>
</dbReference>
<gene>
    <name evidence="7" type="ORF">SAY86_002502</name>
</gene>
<dbReference type="CDD" id="cd11378">
    <property type="entry name" value="DUF296"/>
    <property type="match status" value="1"/>
</dbReference>
<dbReference type="InterPro" id="IPR014476">
    <property type="entry name" value="AHL15-29"/>
</dbReference>
<dbReference type="Proteomes" id="UP001346149">
    <property type="component" value="Unassembled WGS sequence"/>
</dbReference>
<dbReference type="GO" id="GO:0003680">
    <property type="term" value="F:minor groove of adenine-thymine-rich DNA binding"/>
    <property type="evidence" value="ECO:0007669"/>
    <property type="project" value="InterPro"/>
</dbReference>
<organism evidence="7 8">
    <name type="scientific">Trapa natans</name>
    <name type="common">Water chestnut</name>
    <dbReference type="NCBI Taxonomy" id="22666"/>
    <lineage>
        <taxon>Eukaryota</taxon>
        <taxon>Viridiplantae</taxon>
        <taxon>Streptophyta</taxon>
        <taxon>Embryophyta</taxon>
        <taxon>Tracheophyta</taxon>
        <taxon>Spermatophyta</taxon>
        <taxon>Magnoliopsida</taxon>
        <taxon>eudicotyledons</taxon>
        <taxon>Gunneridae</taxon>
        <taxon>Pentapetalae</taxon>
        <taxon>rosids</taxon>
        <taxon>malvids</taxon>
        <taxon>Myrtales</taxon>
        <taxon>Lythraceae</taxon>
        <taxon>Trapa</taxon>
    </lineage>
</organism>
<keyword evidence="1" id="KW-0805">Transcription regulation</keyword>
<sequence>MTEYGNAMSLSKHPLSSEDSDSDPSPAGVPIFQNLGPPTDQRQLTCTRIQLPAVEDGSARSASAARKPRGRPRGSKNKPKPPLVITRDSESAMKPVVLEISAGSDVIEMVMDFARRRCLGVTLLSGTGTVSNVTLRHTMPTHSHVAVAAAAATVGSLISLHGPFQLLSLWGSFMGFTANPSAATASSGFGITLSGPQGQVFGGVVGGKVVAAGPVTVVAATFLNQQFHRLPPPPSEDHEGESGPDEDEERQAEKKRCESGGYSGEITCTAPISTVPPSC</sequence>
<dbReference type="Pfam" id="PF03479">
    <property type="entry name" value="PCC"/>
    <property type="match status" value="1"/>
</dbReference>
<dbReference type="SUPFAM" id="SSF117856">
    <property type="entry name" value="AF0104/ALDC/Ptd012-like"/>
    <property type="match status" value="1"/>
</dbReference>
<feature type="region of interest" description="Disordered" evidence="5">
    <location>
        <begin position="226"/>
        <end position="279"/>
    </location>
</feature>
<accession>A0AAN7LQD4</accession>